<comment type="caution">
    <text evidence="1">The sequence shown here is derived from an EMBL/GenBank/DDBJ whole genome shotgun (WGS) entry which is preliminary data.</text>
</comment>
<gene>
    <name evidence="1" type="ORF">SDC9_96291</name>
</gene>
<organism evidence="1">
    <name type="scientific">bioreactor metagenome</name>
    <dbReference type="NCBI Taxonomy" id="1076179"/>
    <lineage>
        <taxon>unclassified sequences</taxon>
        <taxon>metagenomes</taxon>
        <taxon>ecological metagenomes</taxon>
    </lineage>
</organism>
<proteinExistence type="predicted"/>
<accession>A0A645AB91</accession>
<sequence length="129" mass="14933">MKNRVFLAQPESVNRRKLDVTLRQLTGDRLTAEQRDRIGRGLDARRQYAFQVCRCPGAFCREVNPKNARDGQTIIRTLFGDLEHLSKRPAAVLVRRLAPGERSNTVYIYLPTKKEETHHVHREREAAEP</sequence>
<protein>
    <submittedName>
        <fullName evidence="1">Uncharacterized protein</fullName>
    </submittedName>
</protein>
<dbReference type="EMBL" id="VSSQ01012578">
    <property type="protein sequence ID" value="MPM49561.1"/>
    <property type="molecule type" value="Genomic_DNA"/>
</dbReference>
<name>A0A645AB91_9ZZZZ</name>
<evidence type="ECO:0000313" key="1">
    <source>
        <dbReference type="EMBL" id="MPM49561.1"/>
    </source>
</evidence>
<reference evidence="1" key="1">
    <citation type="submission" date="2019-08" db="EMBL/GenBank/DDBJ databases">
        <authorList>
            <person name="Kucharzyk K."/>
            <person name="Murdoch R.W."/>
            <person name="Higgins S."/>
            <person name="Loffler F."/>
        </authorList>
    </citation>
    <scope>NUCLEOTIDE SEQUENCE</scope>
</reference>
<dbReference type="AlphaFoldDB" id="A0A645AB91"/>